<proteinExistence type="predicted"/>
<evidence type="ECO:0000313" key="2">
    <source>
        <dbReference type="Proteomes" id="UP000012047"/>
    </source>
</evidence>
<evidence type="ECO:0000313" key="1">
    <source>
        <dbReference type="EMBL" id="EEY97144.1"/>
    </source>
</evidence>
<dbReference type="EMBL" id="GG704964">
    <property type="protein sequence ID" value="EEY97144.1"/>
    <property type="molecule type" value="Genomic_DNA"/>
</dbReference>
<reference evidence="2" key="1">
    <citation type="journal article" date="2012" name="PLoS ONE">
        <title>The success of Acinetobacter species; genetic, metabolic and virulence attributes.</title>
        <authorList>
            <person name="Peleg A.Y."/>
            <person name="de Breij A."/>
            <person name="Adams M.D."/>
            <person name="Cerqueira G.M."/>
            <person name="Mocali S."/>
            <person name="Galardini M."/>
            <person name="Nibbering P.H."/>
            <person name="Earl A.M."/>
            <person name="Ward D.V."/>
            <person name="Paterson D.L."/>
            <person name="Seifert H."/>
            <person name="Dijkshoorn L."/>
        </authorList>
    </citation>
    <scope>NUCLEOTIDE SEQUENCE [LARGE SCALE GENOMIC DNA]</scope>
    <source>
        <strain evidence="2">SH046</strain>
    </source>
</reference>
<dbReference type="eggNOG" id="ENOG5033F8J">
    <property type="taxonomic scope" value="Bacteria"/>
</dbReference>
<dbReference type="HOGENOM" id="CLU_179033_0_0_6"/>
<dbReference type="AlphaFoldDB" id="D0S9Q7"/>
<name>D0S9Q7_ACIJO</name>
<sequence>MEFIMTINDHQDENPIKHDWRTDYSNRPYYGDIQRELPDVDYDRDLRSAYELGQHARNERGTDARFEDSESDLKVKWEELKAESRLKWEQAKHAIKDAWDKM</sequence>
<organism evidence="1 2">
    <name type="scientific">Acinetobacter johnsonii SH046</name>
    <dbReference type="NCBI Taxonomy" id="575586"/>
    <lineage>
        <taxon>Bacteria</taxon>
        <taxon>Pseudomonadati</taxon>
        <taxon>Pseudomonadota</taxon>
        <taxon>Gammaproteobacteria</taxon>
        <taxon>Moraxellales</taxon>
        <taxon>Moraxellaceae</taxon>
        <taxon>Acinetobacter</taxon>
    </lineage>
</organism>
<gene>
    <name evidence="1" type="ORF">HMPREF0016_00227</name>
</gene>
<protein>
    <recommendedName>
        <fullName evidence="3">Surface antigen</fullName>
    </recommendedName>
</protein>
<accession>D0S9Q7</accession>
<evidence type="ECO:0008006" key="3">
    <source>
        <dbReference type="Google" id="ProtNLM"/>
    </source>
</evidence>
<dbReference type="Proteomes" id="UP000012047">
    <property type="component" value="Unassembled WGS sequence"/>
</dbReference>